<gene>
    <name evidence="1" type="ORF">PPRIM_AZ9-3.1.T0130262</name>
</gene>
<protein>
    <submittedName>
        <fullName evidence="1">Uncharacterized protein</fullName>
    </submittedName>
</protein>
<proteinExistence type="predicted"/>
<dbReference type="EMBL" id="CAJJDM010000010">
    <property type="protein sequence ID" value="CAD8049149.1"/>
    <property type="molecule type" value="Genomic_DNA"/>
</dbReference>
<dbReference type="OMA" id="QIKHAQK"/>
<sequence length="132" mass="15936">MELEFHRVQKQSSFECSKDKQKQINHVQKYGYQNTPYNKSAIFAFKDQKIKFRFPLIDEKSFDFKQQDTVEVHSQINLAQKHNQQISKSIKMEEENKENINEILLESPFYDVNKIDTFKQFNQKCQDQLHEQ</sequence>
<evidence type="ECO:0000313" key="1">
    <source>
        <dbReference type="EMBL" id="CAD8049149.1"/>
    </source>
</evidence>
<reference evidence="1" key="1">
    <citation type="submission" date="2021-01" db="EMBL/GenBank/DDBJ databases">
        <authorList>
            <consortium name="Genoscope - CEA"/>
            <person name="William W."/>
        </authorList>
    </citation>
    <scope>NUCLEOTIDE SEQUENCE</scope>
</reference>
<evidence type="ECO:0000313" key="2">
    <source>
        <dbReference type="Proteomes" id="UP000688137"/>
    </source>
</evidence>
<keyword evidence="2" id="KW-1185">Reference proteome</keyword>
<name>A0A8S1K1P7_PARPR</name>
<accession>A0A8S1K1P7</accession>
<dbReference type="AlphaFoldDB" id="A0A8S1K1P7"/>
<dbReference type="Proteomes" id="UP000688137">
    <property type="component" value="Unassembled WGS sequence"/>
</dbReference>
<comment type="caution">
    <text evidence="1">The sequence shown here is derived from an EMBL/GenBank/DDBJ whole genome shotgun (WGS) entry which is preliminary data.</text>
</comment>
<organism evidence="1 2">
    <name type="scientific">Paramecium primaurelia</name>
    <dbReference type="NCBI Taxonomy" id="5886"/>
    <lineage>
        <taxon>Eukaryota</taxon>
        <taxon>Sar</taxon>
        <taxon>Alveolata</taxon>
        <taxon>Ciliophora</taxon>
        <taxon>Intramacronucleata</taxon>
        <taxon>Oligohymenophorea</taxon>
        <taxon>Peniculida</taxon>
        <taxon>Parameciidae</taxon>
        <taxon>Paramecium</taxon>
    </lineage>
</organism>